<dbReference type="EMBL" id="FNPR01000006">
    <property type="protein sequence ID" value="SDY85234.1"/>
    <property type="molecule type" value="Genomic_DNA"/>
</dbReference>
<dbReference type="OrthoDB" id="9812109at2"/>
<evidence type="ECO:0000259" key="2">
    <source>
        <dbReference type="PROSITE" id="PS50206"/>
    </source>
</evidence>
<proteinExistence type="predicted"/>
<dbReference type="Proteomes" id="UP000199026">
    <property type="component" value="Unassembled WGS sequence"/>
</dbReference>
<dbReference type="InterPro" id="IPR001763">
    <property type="entry name" value="Rhodanese-like_dom"/>
</dbReference>
<protein>
    <submittedName>
        <fullName evidence="3">Rhodanese-related sulfurtransferase</fullName>
    </submittedName>
</protein>
<name>A0A1H3N8Z2_9RHOB</name>
<dbReference type="Pfam" id="PF00581">
    <property type="entry name" value="Rhodanese"/>
    <property type="match status" value="1"/>
</dbReference>
<keyword evidence="4" id="KW-1185">Reference proteome</keyword>
<reference evidence="3 4" key="1">
    <citation type="submission" date="2016-10" db="EMBL/GenBank/DDBJ databases">
        <authorList>
            <person name="de Groot N.N."/>
        </authorList>
    </citation>
    <scope>NUCLEOTIDE SEQUENCE [LARGE SCALE GENOMIC DNA]</scope>
    <source>
        <strain evidence="3 4">DSM 24677</strain>
    </source>
</reference>
<gene>
    <name evidence="3" type="ORF">SAMN05444486_1065</name>
</gene>
<feature type="signal peptide" evidence="1">
    <location>
        <begin position="1"/>
        <end position="21"/>
    </location>
</feature>
<keyword evidence="3" id="KW-0808">Transferase</keyword>
<dbReference type="STRING" id="576131.SAMN05444486_1065"/>
<sequence length="156" mass="16901">MLLTRRHTVTLLAFLPVQALATTAVAQGRDVWTAAEALEALLQDRIRMLDIRSSEEWQETGVAQGAWPVSLHDERFPERLFAARDLAETRAVALICATGGRSGAVMTNLRKSGYDSFIDVSEGMLGSRQGPGWIKAGLPIVTAQEAISALPSTLKL</sequence>
<dbReference type="PROSITE" id="PS50206">
    <property type="entry name" value="RHODANESE_3"/>
    <property type="match status" value="1"/>
</dbReference>
<dbReference type="GO" id="GO:0016740">
    <property type="term" value="F:transferase activity"/>
    <property type="evidence" value="ECO:0007669"/>
    <property type="project" value="UniProtKB-KW"/>
</dbReference>
<feature type="chain" id="PRO_5011615975" evidence="1">
    <location>
        <begin position="22"/>
        <end position="156"/>
    </location>
</feature>
<evidence type="ECO:0000256" key="1">
    <source>
        <dbReference type="SAM" id="SignalP"/>
    </source>
</evidence>
<keyword evidence="1" id="KW-0732">Signal</keyword>
<dbReference type="CDD" id="cd00158">
    <property type="entry name" value="RHOD"/>
    <property type="match status" value="1"/>
</dbReference>
<accession>A0A1H3N8Z2</accession>
<dbReference type="SUPFAM" id="SSF52821">
    <property type="entry name" value="Rhodanese/Cell cycle control phosphatase"/>
    <property type="match status" value="1"/>
</dbReference>
<feature type="domain" description="Rhodanese" evidence="2">
    <location>
        <begin position="42"/>
        <end position="142"/>
    </location>
</feature>
<dbReference type="GeneID" id="78125833"/>
<dbReference type="Gene3D" id="3.40.250.10">
    <property type="entry name" value="Rhodanese-like domain"/>
    <property type="match status" value="1"/>
</dbReference>
<dbReference type="InterPro" id="IPR036873">
    <property type="entry name" value="Rhodanese-like_dom_sf"/>
</dbReference>
<dbReference type="AlphaFoldDB" id="A0A1H3N8Z2"/>
<organism evidence="3 4">
    <name type="scientific">Lentibacter algarum</name>
    <dbReference type="NCBI Taxonomy" id="576131"/>
    <lineage>
        <taxon>Bacteria</taxon>
        <taxon>Pseudomonadati</taxon>
        <taxon>Pseudomonadota</taxon>
        <taxon>Alphaproteobacteria</taxon>
        <taxon>Rhodobacterales</taxon>
        <taxon>Roseobacteraceae</taxon>
        <taxon>Lentibacter</taxon>
    </lineage>
</organism>
<evidence type="ECO:0000313" key="4">
    <source>
        <dbReference type="Proteomes" id="UP000199026"/>
    </source>
</evidence>
<dbReference type="RefSeq" id="WP_143037449.1">
    <property type="nucleotide sequence ID" value="NZ_FNPR01000006.1"/>
</dbReference>
<evidence type="ECO:0000313" key="3">
    <source>
        <dbReference type="EMBL" id="SDY85234.1"/>
    </source>
</evidence>